<dbReference type="AlphaFoldDB" id="A0A830D414"/>
<reference evidence="1" key="1">
    <citation type="submission" date="2020-07" db="EMBL/GenBank/DDBJ databases">
        <title>Ethylene signaling mediates host invasion by parasitic plants.</title>
        <authorList>
            <person name="Yoshida S."/>
        </authorList>
    </citation>
    <scope>NUCLEOTIDE SEQUENCE</scope>
    <source>
        <strain evidence="1">Okayama</strain>
    </source>
</reference>
<keyword evidence="2" id="KW-1185">Reference proteome</keyword>
<evidence type="ECO:0000313" key="2">
    <source>
        <dbReference type="Proteomes" id="UP000653305"/>
    </source>
</evidence>
<proteinExistence type="predicted"/>
<organism evidence="1 2">
    <name type="scientific">Phtheirospermum japonicum</name>
    <dbReference type="NCBI Taxonomy" id="374723"/>
    <lineage>
        <taxon>Eukaryota</taxon>
        <taxon>Viridiplantae</taxon>
        <taxon>Streptophyta</taxon>
        <taxon>Embryophyta</taxon>
        <taxon>Tracheophyta</taxon>
        <taxon>Spermatophyta</taxon>
        <taxon>Magnoliopsida</taxon>
        <taxon>eudicotyledons</taxon>
        <taxon>Gunneridae</taxon>
        <taxon>Pentapetalae</taxon>
        <taxon>asterids</taxon>
        <taxon>lamiids</taxon>
        <taxon>Lamiales</taxon>
        <taxon>Orobanchaceae</taxon>
        <taxon>Orobanchaceae incertae sedis</taxon>
        <taxon>Phtheirospermum</taxon>
    </lineage>
</organism>
<dbReference type="Proteomes" id="UP000653305">
    <property type="component" value="Unassembled WGS sequence"/>
</dbReference>
<dbReference type="EMBL" id="BMAC01001051">
    <property type="protein sequence ID" value="GFQ05363.1"/>
    <property type="molecule type" value="Genomic_DNA"/>
</dbReference>
<protein>
    <submittedName>
        <fullName evidence="1">Uncharacterized protein</fullName>
    </submittedName>
</protein>
<name>A0A830D414_9LAMI</name>
<accession>A0A830D414</accession>
<comment type="caution">
    <text evidence="1">The sequence shown here is derived from an EMBL/GenBank/DDBJ whole genome shotgun (WGS) entry which is preliminary data.</text>
</comment>
<dbReference type="OrthoDB" id="1728910at2759"/>
<gene>
    <name evidence="1" type="ORF">PHJA_002680400</name>
</gene>
<sequence length="329" mass="36788">MSDNQVLRTWDETVISSEKGKRVVHYILKDSIGNSLLAVVGKDRCVNHLSYAVTENYLRVFGPTGNVHAGTKWHSRRDVINWLKSVVSRGGPILANSTNVSKKSNDEHRVLSKLDDESIELLSQDSGLKGCWFRCKILNSSQDRLLDWVPASRKAAPDKLGMRHVGRPTVRPSACENPLGIPFVVGPQLMRGGATAGGKVRTGSLTIARKNIRISRDWIDGKWVDIKAKPDILYFLSSIFSDGPKKLMPLPVAAETYSSTLANGEILKPRTLDASKDNDKMVIQSSFPSDKPQAVEELNFKKRLMRRYNKETSRGKVWLGWLLMQQCCD</sequence>
<evidence type="ECO:0000313" key="1">
    <source>
        <dbReference type="EMBL" id="GFQ05363.1"/>
    </source>
</evidence>